<sequence>QRNHNFDPGTHGSDRMHESVSQLIDGHSPLGVPQTSICLGCRISSSLSAHQYDWYIVYSRMEASKVTVKVRDDIPIIGCLSYKLWGGL</sequence>
<evidence type="ECO:0000313" key="2">
    <source>
        <dbReference type="Proteomes" id="UP000030671"/>
    </source>
</evidence>
<dbReference type="KEGG" id="hir:HETIRDRAFT_317841"/>
<dbReference type="InParanoid" id="W4K8D4"/>
<dbReference type="GeneID" id="20670451"/>
<dbReference type="HOGENOM" id="CLU_2542835_0_0_1"/>
<feature type="non-terminal residue" evidence="1">
    <location>
        <position position="1"/>
    </location>
</feature>
<organism evidence="1 2">
    <name type="scientific">Heterobasidion irregulare (strain TC 32-1)</name>
    <dbReference type="NCBI Taxonomy" id="747525"/>
    <lineage>
        <taxon>Eukaryota</taxon>
        <taxon>Fungi</taxon>
        <taxon>Dikarya</taxon>
        <taxon>Basidiomycota</taxon>
        <taxon>Agaricomycotina</taxon>
        <taxon>Agaricomycetes</taxon>
        <taxon>Russulales</taxon>
        <taxon>Bondarzewiaceae</taxon>
        <taxon>Heterobasidion</taxon>
        <taxon>Heterobasidion annosum species complex</taxon>
    </lineage>
</organism>
<protein>
    <submittedName>
        <fullName evidence="1">Uncharacterized protein</fullName>
    </submittedName>
</protein>
<evidence type="ECO:0000313" key="1">
    <source>
        <dbReference type="EMBL" id="ETW81306.1"/>
    </source>
</evidence>
<name>W4K8D4_HETIT</name>
<dbReference type="Proteomes" id="UP000030671">
    <property type="component" value="Unassembled WGS sequence"/>
</dbReference>
<dbReference type="RefSeq" id="XP_009545975.1">
    <property type="nucleotide sequence ID" value="XM_009547680.1"/>
</dbReference>
<gene>
    <name evidence="1" type="ORF">HETIRDRAFT_317841</name>
</gene>
<keyword evidence="2" id="KW-1185">Reference proteome</keyword>
<proteinExistence type="predicted"/>
<dbReference type="EMBL" id="KI925458">
    <property type="protein sequence ID" value="ETW81306.1"/>
    <property type="molecule type" value="Genomic_DNA"/>
</dbReference>
<dbReference type="AlphaFoldDB" id="W4K8D4"/>
<reference evidence="1 2" key="1">
    <citation type="journal article" date="2012" name="New Phytol.">
        <title>Insight into trade-off between wood decay and parasitism from the genome of a fungal forest pathogen.</title>
        <authorList>
            <person name="Olson A."/>
            <person name="Aerts A."/>
            <person name="Asiegbu F."/>
            <person name="Belbahri L."/>
            <person name="Bouzid O."/>
            <person name="Broberg A."/>
            <person name="Canback B."/>
            <person name="Coutinho P.M."/>
            <person name="Cullen D."/>
            <person name="Dalman K."/>
            <person name="Deflorio G."/>
            <person name="van Diepen L.T."/>
            <person name="Dunand C."/>
            <person name="Duplessis S."/>
            <person name="Durling M."/>
            <person name="Gonthier P."/>
            <person name="Grimwood J."/>
            <person name="Fossdal C.G."/>
            <person name="Hansson D."/>
            <person name="Henrissat B."/>
            <person name="Hietala A."/>
            <person name="Himmelstrand K."/>
            <person name="Hoffmeister D."/>
            <person name="Hogberg N."/>
            <person name="James T.Y."/>
            <person name="Karlsson M."/>
            <person name="Kohler A."/>
            <person name="Kues U."/>
            <person name="Lee Y.H."/>
            <person name="Lin Y.C."/>
            <person name="Lind M."/>
            <person name="Lindquist E."/>
            <person name="Lombard V."/>
            <person name="Lucas S."/>
            <person name="Lunden K."/>
            <person name="Morin E."/>
            <person name="Murat C."/>
            <person name="Park J."/>
            <person name="Raffaello T."/>
            <person name="Rouze P."/>
            <person name="Salamov A."/>
            <person name="Schmutz J."/>
            <person name="Solheim H."/>
            <person name="Stahlberg J."/>
            <person name="Velez H."/>
            <person name="de Vries R.P."/>
            <person name="Wiebenga A."/>
            <person name="Woodward S."/>
            <person name="Yakovlev I."/>
            <person name="Garbelotto M."/>
            <person name="Martin F."/>
            <person name="Grigoriev I.V."/>
            <person name="Stenlid J."/>
        </authorList>
    </citation>
    <scope>NUCLEOTIDE SEQUENCE [LARGE SCALE GENOMIC DNA]</scope>
    <source>
        <strain evidence="1 2">TC 32-1</strain>
    </source>
</reference>
<accession>W4K8D4</accession>